<gene>
    <name evidence="2" type="ORF">DTER00134_LOCUS12216</name>
</gene>
<feature type="compositionally biased region" description="Basic and acidic residues" evidence="1">
    <location>
        <begin position="38"/>
        <end position="53"/>
    </location>
</feature>
<organism evidence="2">
    <name type="scientific">Dunaliella tertiolecta</name>
    <name type="common">Green alga</name>
    <dbReference type="NCBI Taxonomy" id="3047"/>
    <lineage>
        <taxon>Eukaryota</taxon>
        <taxon>Viridiplantae</taxon>
        <taxon>Chlorophyta</taxon>
        <taxon>core chlorophytes</taxon>
        <taxon>Chlorophyceae</taxon>
        <taxon>CS clade</taxon>
        <taxon>Chlamydomonadales</taxon>
        <taxon>Dunaliellaceae</taxon>
        <taxon>Dunaliella</taxon>
    </lineage>
</organism>
<protein>
    <submittedName>
        <fullName evidence="2">Uncharacterized protein</fullName>
    </submittedName>
</protein>
<proteinExistence type="predicted"/>
<dbReference type="AlphaFoldDB" id="A0A7S3VPS3"/>
<feature type="region of interest" description="Disordered" evidence="1">
    <location>
        <begin position="1"/>
        <end position="20"/>
    </location>
</feature>
<accession>A0A7S3VPS3</accession>
<dbReference type="EMBL" id="HBIP01020540">
    <property type="protein sequence ID" value="CAE0497143.1"/>
    <property type="molecule type" value="Transcribed_RNA"/>
</dbReference>
<feature type="region of interest" description="Disordered" evidence="1">
    <location>
        <begin position="31"/>
        <end position="70"/>
    </location>
</feature>
<evidence type="ECO:0000313" key="2">
    <source>
        <dbReference type="EMBL" id="CAE0497143.1"/>
    </source>
</evidence>
<sequence length="509" mass="55309">MQAQDAKRKGPSLQDTQKRIAEQKAYFEKVKRQKCNQQKKEALAKAAAEKARAEEEEEEEREEAPPEALAENNAAAIAQACPEPEPELTDDGIFTLRPAAAFVEQLDLQPLNLPAGASQEELAQAYHQMLAERGVLCYVGEATPELLKLLFQTAIQPGLASLAVEASQEITQYFSHLGPNKGPAWVPSLGDFYNALCNLGYRGVQDKPEDHGAQPEGQPGTLGQVAFDEASCLVSLRVWMGMLAEMCALHSSRQGGLLDCLSIQAQEVTVKLILALTELLLCPTVTSCALVQLDACFDALINSWGPGCRTQQGGDSQESTEHVWRGVAMQVAKGVRLIGPNHRARADAVRQLPGCSSRTHLLQQLMAVQLMADVAATWKAQDIGLGEEDLCRVPLQILKSLAPSPSNLCASVWKQGSEKTDFQALLTLFECMYHVLQPLMFQAESVTESQSAVANDVYQYISTLANGLNKSRDGAAVKLCTLLSRMHNALEFGMDLNTHELSHAGSTAD</sequence>
<reference evidence="2" key="1">
    <citation type="submission" date="2021-01" db="EMBL/GenBank/DDBJ databases">
        <authorList>
            <person name="Corre E."/>
            <person name="Pelletier E."/>
            <person name="Niang G."/>
            <person name="Scheremetjew M."/>
            <person name="Finn R."/>
            <person name="Kale V."/>
            <person name="Holt S."/>
            <person name="Cochrane G."/>
            <person name="Meng A."/>
            <person name="Brown T."/>
            <person name="Cohen L."/>
        </authorList>
    </citation>
    <scope>NUCLEOTIDE SEQUENCE</scope>
    <source>
        <strain evidence="2">CCMP1320</strain>
    </source>
</reference>
<evidence type="ECO:0000256" key="1">
    <source>
        <dbReference type="SAM" id="MobiDB-lite"/>
    </source>
</evidence>
<name>A0A7S3VPS3_DUNTE</name>